<feature type="binding site" evidence="13">
    <location>
        <position position="10"/>
    </location>
    <ligand>
        <name>NADPH</name>
        <dbReference type="ChEBI" id="CHEBI:57783"/>
    </ligand>
</feature>
<evidence type="ECO:0000256" key="9">
    <source>
        <dbReference type="ARBA" id="ARBA00052716"/>
    </source>
</evidence>
<dbReference type="GO" id="GO:0005829">
    <property type="term" value="C:cytosol"/>
    <property type="evidence" value="ECO:0007669"/>
    <property type="project" value="TreeGrafter"/>
</dbReference>
<evidence type="ECO:0000256" key="5">
    <source>
        <dbReference type="ARBA" id="ARBA00023027"/>
    </source>
</evidence>
<keyword evidence="2 13" id="KW-0444">Lipid biosynthesis</keyword>
<dbReference type="InterPro" id="IPR036291">
    <property type="entry name" value="NAD(P)-bd_dom_sf"/>
</dbReference>
<keyword evidence="5 13" id="KW-0520">NAD</keyword>
<evidence type="ECO:0000259" key="18">
    <source>
        <dbReference type="Pfam" id="PF01210"/>
    </source>
</evidence>
<reference evidence="20" key="1">
    <citation type="submission" date="2021-03" db="EMBL/GenBank/DDBJ databases">
        <authorList>
            <person name="Wang G."/>
        </authorList>
    </citation>
    <scope>NUCLEOTIDE SEQUENCE</scope>
    <source>
        <strain evidence="20">KCTC 12899</strain>
    </source>
</reference>
<feature type="binding site" evidence="13">
    <location>
        <position position="140"/>
    </location>
    <ligand>
        <name>NADPH</name>
        <dbReference type="ChEBI" id="CHEBI:57783"/>
    </ligand>
</feature>
<comment type="subcellular location">
    <subcellularLocation>
        <location evidence="13">Cytoplasm</location>
    </subcellularLocation>
</comment>
<evidence type="ECO:0000256" key="10">
    <source>
        <dbReference type="ARBA" id="ARBA00066687"/>
    </source>
</evidence>
<dbReference type="PIRSF" id="PIRSF000114">
    <property type="entry name" value="Glycerol-3-P_dh"/>
    <property type="match status" value="1"/>
</dbReference>
<gene>
    <name evidence="13" type="primary">gpsA</name>
    <name evidence="20" type="ORF">J3U88_27475</name>
</gene>
<keyword evidence="6 13" id="KW-0443">Lipid metabolism</keyword>
<feature type="binding site" evidence="13">
    <location>
        <position position="105"/>
    </location>
    <ligand>
        <name>sn-glycerol 3-phosphate</name>
        <dbReference type="ChEBI" id="CHEBI:57597"/>
    </ligand>
</feature>
<dbReference type="GO" id="GO:0051287">
    <property type="term" value="F:NAD binding"/>
    <property type="evidence" value="ECO:0007669"/>
    <property type="project" value="InterPro"/>
</dbReference>
<dbReference type="NCBIfam" id="NF000942">
    <property type="entry name" value="PRK00094.1-4"/>
    <property type="match status" value="1"/>
</dbReference>
<comment type="caution">
    <text evidence="20">The sequence shown here is derived from an EMBL/GenBank/DDBJ whole genome shotgun (WGS) entry which is preliminary data.</text>
</comment>
<evidence type="ECO:0000256" key="8">
    <source>
        <dbReference type="ARBA" id="ARBA00023264"/>
    </source>
</evidence>
<keyword evidence="3 13" id="KW-0521">NADP</keyword>
<feature type="binding site" evidence="13">
    <location>
        <position position="255"/>
    </location>
    <ligand>
        <name>sn-glycerol 3-phosphate</name>
        <dbReference type="ChEBI" id="CHEBI:57597"/>
    </ligand>
</feature>
<feature type="binding site" evidence="13">
    <location>
        <position position="105"/>
    </location>
    <ligand>
        <name>NADPH</name>
        <dbReference type="ChEBI" id="CHEBI:57783"/>
    </ligand>
</feature>
<feature type="binding site" evidence="13">
    <location>
        <position position="254"/>
    </location>
    <ligand>
        <name>sn-glycerol 3-phosphate</name>
        <dbReference type="ChEBI" id="CHEBI:57597"/>
    </ligand>
</feature>
<dbReference type="UniPathway" id="UPA00940"/>
<feature type="binding site" evidence="13">
    <location>
        <position position="31"/>
    </location>
    <ligand>
        <name>NADPH</name>
        <dbReference type="ChEBI" id="CHEBI:57783"/>
    </ligand>
</feature>
<evidence type="ECO:0000256" key="7">
    <source>
        <dbReference type="ARBA" id="ARBA00023209"/>
    </source>
</evidence>
<dbReference type="PROSITE" id="PS00957">
    <property type="entry name" value="NAD_G3PDH"/>
    <property type="match status" value="1"/>
</dbReference>
<feature type="binding site" evidence="13">
    <location>
        <position position="255"/>
    </location>
    <ligand>
        <name>NADPH</name>
        <dbReference type="ChEBI" id="CHEBI:57783"/>
    </ligand>
</feature>
<dbReference type="HAMAP" id="MF_00394">
    <property type="entry name" value="NAD_Glyc3P_dehydrog"/>
    <property type="match status" value="1"/>
</dbReference>
<dbReference type="InterPro" id="IPR006109">
    <property type="entry name" value="G3P_DH_NAD-dep_C"/>
</dbReference>
<comment type="similarity">
    <text evidence="1 13 17">Belongs to the NAD-dependent glycerol-3-phosphate dehydrogenase family.</text>
</comment>
<accession>A0A8J7QB35</accession>
<evidence type="ECO:0000256" key="14">
    <source>
        <dbReference type="PIRSR" id="PIRSR000114-1"/>
    </source>
</evidence>
<keyword evidence="7 13" id="KW-0594">Phospholipid biosynthesis</keyword>
<dbReference type="PANTHER" id="PTHR11728:SF1">
    <property type="entry name" value="GLYCEROL-3-PHOSPHATE DEHYDROGENASE [NAD(+)] 2, CHLOROPLASTIC"/>
    <property type="match status" value="1"/>
</dbReference>
<feature type="domain" description="Glycerol-3-phosphate dehydrogenase NAD-dependent N-terminal" evidence="18">
    <location>
        <begin position="2"/>
        <end position="156"/>
    </location>
</feature>
<comment type="catalytic activity">
    <reaction evidence="9">
        <text>sn-glycerol 3-phosphate + NADP(+) = dihydroxyacetone phosphate + NADPH + H(+)</text>
        <dbReference type="Rhea" id="RHEA:11096"/>
        <dbReference type="ChEBI" id="CHEBI:15378"/>
        <dbReference type="ChEBI" id="CHEBI:57597"/>
        <dbReference type="ChEBI" id="CHEBI:57642"/>
        <dbReference type="ChEBI" id="CHEBI:57783"/>
        <dbReference type="ChEBI" id="CHEBI:58349"/>
        <dbReference type="EC" id="1.1.1.94"/>
    </reaction>
    <physiologicalReaction direction="right-to-left" evidence="9">
        <dbReference type="Rhea" id="RHEA:11098"/>
    </physiologicalReaction>
</comment>
<organism evidence="20 21">
    <name type="scientific">Acanthopleuribacter pedis</name>
    <dbReference type="NCBI Taxonomy" id="442870"/>
    <lineage>
        <taxon>Bacteria</taxon>
        <taxon>Pseudomonadati</taxon>
        <taxon>Acidobacteriota</taxon>
        <taxon>Holophagae</taxon>
        <taxon>Acanthopleuribacterales</taxon>
        <taxon>Acanthopleuribacteraceae</taxon>
        <taxon>Acanthopleuribacter</taxon>
    </lineage>
</organism>
<keyword evidence="21" id="KW-1185">Reference proteome</keyword>
<feature type="binding site" evidence="13">
    <location>
        <position position="279"/>
    </location>
    <ligand>
        <name>NADPH</name>
        <dbReference type="ChEBI" id="CHEBI:57783"/>
    </ligand>
</feature>
<evidence type="ECO:0000256" key="17">
    <source>
        <dbReference type="RuleBase" id="RU000437"/>
    </source>
</evidence>
<proteinExistence type="inferred from homology"/>
<feature type="binding site" evidence="13">
    <location>
        <position position="11"/>
    </location>
    <ligand>
        <name>NADPH</name>
        <dbReference type="ChEBI" id="CHEBI:57783"/>
    </ligand>
</feature>
<evidence type="ECO:0000256" key="2">
    <source>
        <dbReference type="ARBA" id="ARBA00022516"/>
    </source>
</evidence>
<sequence length="335" mass="36653">MKLAILGGGSWGTALAILWARHDHQVQLWARKPEDVVAFNAAGANTKYLPEVPFPETLAVVGDLQQLVQTNDLLCLSIPLQAYRAFLMQIKPWLNPRHRMILTSKGIELGTGMLPQEIVEDVLGDEWSQRAYTLSGPSFAKEVADDKPTTVVLAGPHTDELVTLQEALTTPTFRLYRNHDVMGVEICGALKNVIAIASGMVRGLDLGNNTMAGLITRGLHEISRYGVRLGAERETFAGLAGMGDLILTCTGGLSRNLRVGMGLASGKPLEQVLHDLGMVAEGVHTCKSVRHKAHELGVELPITEVVYHILYEGMKPQEGLRRLMTRSLKAEVRKQ</sequence>
<dbReference type="SUPFAM" id="SSF51735">
    <property type="entry name" value="NAD(P)-binding Rossmann-fold domains"/>
    <property type="match status" value="1"/>
</dbReference>
<protein>
    <recommendedName>
        <fullName evidence="11 13">Glycerol-3-phosphate dehydrogenase [NAD(P)+]</fullName>
        <ecNumber evidence="10 13">1.1.1.94</ecNumber>
    </recommendedName>
    <alternativeName>
        <fullName evidence="13">NAD(P)(+)-dependent glycerol-3-phosphate dehydrogenase</fullName>
    </alternativeName>
    <alternativeName>
        <fullName evidence="12 13">NAD(P)H-dependent dihydroxyacetone-phosphate reductase</fullName>
    </alternativeName>
</protein>
<evidence type="ECO:0000256" key="6">
    <source>
        <dbReference type="ARBA" id="ARBA00023098"/>
    </source>
</evidence>
<evidence type="ECO:0000256" key="11">
    <source>
        <dbReference type="ARBA" id="ARBA00069372"/>
    </source>
</evidence>
<dbReference type="PANTHER" id="PTHR11728">
    <property type="entry name" value="GLYCEROL-3-PHOSPHATE DEHYDROGENASE"/>
    <property type="match status" value="1"/>
</dbReference>
<feature type="binding site" evidence="13">
    <location>
        <position position="136"/>
    </location>
    <ligand>
        <name>sn-glycerol 3-phosphate</name>
        <dbReference type="ChEBI" id="CHEBI:57597"/>
    </ligand>
</feature>
<feature type="binding site" evidence="13">
    <location>
        <position position="256"/>
    </location>
    <ligand>
        <name>sn-glycerol 3-phosphate</name>
        <dbReference type="ChEBI" id="CHEBI:57597"/>
    </ligand>
</feature>
<dbReference type="NCBIfam" id="NF000940">
    <property type="entry name" value="PRK00094.1-2"/>
    <property type="match status" value="1"/>
</dbReference>
<evidence type="ECO:0000256" key="12">
    <source>
        <dbReference type="ARBA" id="ARBA00080511"/>
    </source>
</evidence>
<comment type="function">
    <text evidence="13">Catalyzes the reduction of the glycolytic intermediate dihydroxyacetone phosphate (DHAP) to sn-glycerol 3-phosphate (G3P), the key precursor for phospholipid synthesis.</text>
</comment>
<keyword evidence="8 13" id="KW-1208">Phospholipid metabolism</keyword>
<feature type="binding site" evidence="13">
    <location>
        <position position="281"/>
    </location>
    <ligand>
        <name>NADPH</name>
        <dbReference type="ChEBI" id="CHEBI:57783"/>
    </ligand>
</feature>
<dbReference type="InterPro" id="IPR011128">
    <property type="entry name" value="G3P_DH_NAD-dep_N"/>
</dbReference>
<feature type="binding site" evidence="13">
    <location>
        <position position="48"/>
    </location>
    <ligand>
        <name>NADPH</name>
        <dbReference type="ChEBI" id="CHEBI:57783"/>
    </ligand>
</feature>
<evidence type="ECO:0000256" key="1">
    <source>
        <dbReference type="ARBA" id="ARBA00011009"/>
    </source>
</evidence>
<evidence type="ECO:0000256" key="15">
    <source>
        <dbReference type="PIRSR" id="PIRSR000114-2"/>
    </source>
</evidence>
<dbReference type="GO" id="GO:0008654">
    <property type="term" value="P:phospholipid biosynthetic process"/>
    <property type="evidence" value="ECO:0007669"/>
    <property type="project" value="UniProtKB-KW"/>
</dbReference>
<keyword evidence="4 13" id="KW-0560">Oxidoreductase</keyword>
<dbReference type="Proteomes" id="UP000664417">
    <property type="component" value="Unassembled WGS sequence"/>
</dbReference>
<feature type="binding site" evidence="13">
    <location>
        <position position="191"/>
    </location>
    <ligand>
        <name>sn-glycerol 3-phosphate</name>
        <dbReference type="ChEBI" id="CHEBI:57597"/>
    </ligand>
</feature>
<dbReference type="GO" id="GO:0006650">
    <property type="term" value="P:glycerophospholipid metabolic process"/>
    <property type="evidence" value="ECO:0007669"/>
    <property type="project" value="UniProtKB-UniRule"/>
</dbReference>
<evidence type="ECO:0000313" key="21">
    <source>
        <dbReference type="Proteomes" id="UP000664417"/>
    </source>
</evidence>
<evidence type="ECO:0000256" key="16">
    <source>
        <dbReference type="PIRSR" id="PIRSR000114-3"/>
    </source>
</evidence>
<feature type="binding site" evidence="13">
    <location>
        <position position="32"/>
    </location>
    <ligand>
        <name>NADPH</name>
        <dbReference type="ChEBI" id="CHEBI:57783"/>
    </ligand>
</feature>
<feature type="binding site" evidence="15">
    <location>
        <begin position="255"/>
        <end position="256"/>
    </location>
    <ligand>
        <name>substrate</name>
    </ligand>
</feature>
<evidence type="ECO:0000256" key="13">
    <source>
        <dbReference type="HAMAP-Rule" id="MF_00394"/>
    </source>
</evidence>
<feature type="binding site" evidence="16">
    <location>
        <begin position="7"/>
        <end position="12"/>
    </location>
    <ligand>
        <name>NAD(+)</name>
        <dbReference type="ChEBI" id="CHEBI:57540"/>
    </ligand>
</feature>
<dbReference type="FunFam" id="1.10.1040.10:FF:000001">
    <property type="entry name" value="Glycerol-3-phosphate dehydrogenase [NAD(P)+]"/>
    <property type="match status" value="1"/>
</dbReference>
<feature type="domain" description="Glycerol-3-phosphate dehydrogenase NAD-dependent C-terminal" evidence="19">
    <location>
        <begin position="180"/>
        <end position="319"/>
    </location>
</feature>
<dbReference type="GO" id="GO:0046168">
    <property type="term" value="P:glycerol-3-phosphate catabolic process"/>
    <property type="evidence" value="ECO:0007669"/>
    <property type="project" value="InterPro"/>
</dbReference>
<dbReference type="PRINTS" id="PR00077">
    <property type="entry name" value="GPDHDRGNASE"/>
</dbReference>
<dbReference type="InterPro" id="IPR006168">
    <property type="entry name" value="G3P_DH_NAD-dep"/>
</dbReference>
<dbReference type="Pfam" id="PF01210">
    <property type="entry name" value="NAD_Gly3P_dh_N"/>
    <property type="match status" value="1"/>
</dbReference>
<dbReference type="RefSeq" id="WP_207862218.1">
    <property type="nucleotide sequence ID" value="NZ_JAFREP010000033.1"/>
</dbReference>
<feature type="active site" description="Proton acceptor" evidence="13 14">
    <location>
        <position position="191"/>
    </location>
</feature>
<evidence type="ECO:0000259" key="19">
    <source>
        <dbReference type="Pfam" id="PF07479"/>
    </source>
</evidence>
<dbReference type="GO" id="GO:0047952">
    <property type="term" value="F:glycerol-3-phosphate dehydrogenase [NAD(P)+] activity"/>
    <property type="evidence" value="ECO:0007669"/>
    <property type="project" value="UniProtKB-UniRule"/>
</dbReference>
<evidence type="ECO:0000256" key="3">
    <source>
        <dbReference type="ARBA" id="ARBA00022857"/>
    </source>
</evidence>
<evidence type="ECO:0000313" key="20">
    <source>
        <dbReference type="EMBL" id="MBO1322246.1"/>
    </source>
</evidence>
<dbReference type="EMBL" id="JAFREP010000033">
    <property type="protein sequence ID" value="MBO1322246.1"/>
    <property type="molecule type" value="Genomic_DNA"/>
</dbReference>
<dbReference type="GO" id="GO:0005975">
    <property type="term" value="P:carbohydrate metabolic process"/>
    <property type="evidence" value="ECO:0007669"/>
    <property type="project" value="InterPro"/>
</dbReference>
<evidence type="ECO:0000256" key="4">
    <source>
        <dbReference type="ARBA" id="ARBA00023002"/>
    </source>
</evidence>
<keyword evidence="13" id="KW-0547">Nucleotide-binding</keyword>
<dbReference type="GO" id="GO:0046167">
    <property type="term" value="P:glycerol-3-phosphate biosynthetic process"/>
    <property type="evidence" value="ECO:0007669"/>
    <property type="project" value="UniProtKB-UniRule"/>
</dbReference>
<dbReference type="Gene3D" id="1.10.1040.10">
    <property type="entry name" value="N-(1-d-carboxylethyl)-l-norvaline Dehydrogenase, domain 2"/>
    <property type="match status" value="1"/>
</dbReference>
<dbReference type="Gene3D" id="3.40.50.720">
    <property type="entry name" value="NAD(P)-binding Rossmann-like Domain"/>
    <property type="match status" value="1"/>
</dbReference>
<dbReference type="Pfam" id="PF07479">
    <property type="entry name" value="NAD_Gly3P_dh_C"/>
    <property type="match status" value="1"/>
</dbReference>
<dbReference type="EC" id="1.1.1.94" evidence="10 13"/>
<dbReference type="SUPFAM" id="SSF48179">
    <property type="entry name" value="6-phosphogluconate dehydrogenase C-terminal domain-like"/>
    <property type="match status" value="1"/>
</dbReference>
<dbReference type="InterPro" id="IPR008927">
    <property type="entry name" value="6-PGluconate_DH-like_C_sf"/>
</dbReference>
<dbReference type="InterPro" id="IPR013328">
    <property type="entry name" value="6PGD_dom2"/>
</dbReference>
<feature type="binding site" evidence="13">
    <location>
        <position position="244"/>
    </location>
    <ligand>
        <name>sn-glycerol 3-phosphate</name>
        <dbReference type="ChEBI" id="CHEBI:57597"/>
    </ligand>
</feature>
<keyword evidence="13" id="KW-0963">Cytoplasm</keyword>
<comment type="pathway">
    <text evidence="13">Membrane lipid metabolism; glycerophospholipid metabolism.</text>
</comment>
<dbReference type="AlphaFoldDB" id="A0A8J7QB35"/>
<dbReference type="FunFam" id="3.40.50.720:FF:000019">
    <property type="entry name" value="Glycerol-3-phosphate dehydrogenase [NAD(P)+]"/>
    <property type="match status" value="1"/>
</dbReference>
<comment type="catalytic activity">
    <reaction evidence="13">
        <text>sn-glycerol 3-phosphate + NAD(+) = dihydroxyacetone phosphate + NADH + H(+)</text>
        <dbReference type="Rhea" id="RHEA:11092"/>
        <dbReference type="ChEBI" id="CHEBI:15378"/>
        <dbReference type="ChEBI" id="CHEBI:57540"/>
        <dbReference type="ChEBI" id="CHEBI:57597"/>
        <dbReference type="ChEBI" id="CHEBI:57642"/>
        <dbReference type="ChEBI" id="CHEBI:57945"/>
        <dbReference type="EC" id="1.1.1.94"/>
    </reaction>
</comment>
<feature type="binding site" evidence="15">
    <location>
        <position position="105"/>
    </location>
    <ligand>
        <name>substrate</name>
    </ligand>
</feature>
<feature type="binding site" evidence="16">
    <location>
        <position position="255"/>
    </location>
    <ligand>
        <name>NAD(+)</name>
        <dbReference type="ChEBI" id="CHEBI:57540"/>
    </ligand>
</feature>
<name>A0A8J7QB35_9BACT</name>
<feature type="binding site" evidence="13">
    <location>
        <position position="138"/>
    </location>
    <ligand>
        <name>sn-glycerol 3-phosphate</name>
        <dbReference type="ChEBI" id="CHEBI:57597"/>
    </ligand>
</feature>
<feature type="binding site" evidence="16">
    <location>
        <position position="140"/>
    </location>
    <ligand>
        <name>NAD(+)</name>
        <dbReference type="ChEBI" id="CHEBI:57540"/>
    </ligand>
</feature>